<dbReference type="InterPro" id="IPR050899">
    <property type="entry name" value="DDRGK_domain-containing"/>
</dbReference>
<dbReference type="OrthoDB" id="3065406at2759"/>
<accession>A0A6A4H121</accession>
<dbReference type="PANTHER" id="PTHR48176:SF1">
    <property type="entry name" value="DDRGK DOMAIN-CONTAINING PROTEIN 1"/>
    <property type="match status" value="1"/>
</dbReference>
<dbReference type="PANTHER" id="PTHR48176">
    <property type="entry name" value="DDRGK DOMAIN-CONTAINING PROTEIN 1"/>
    <property type="match status" value="1"/>
</dbReference>
<evidence type="ECO:0000256" key="1">
    <source>
        <dbReference type="SAM" id="Coils"/>
    </source>
</evidence>
<feature type="compositionally biased region" description="Polar residues" evidence="2">
    <location>
        <begin position="212"/>
        <end position="228"/>
    </location>
</feature>
<evidence type="ECO:0000256" key="2">
    <source>
        <dbReference type="SAM" id="MobiDB-lite"/>
    </source>
</evidence>
<evidence type="ECO:0000313" key="4">
    <source>
        <dbReference type="Proteomes" id="UP000799118"/>
    </source>
</evidence>
<dbReference type="EMBL" id="ML769623">
    <property type="protein sequence ID" value="KAE9391446.1"/>
    <property type="molecule type" value="Genomic_DNA"/>
</dbReference>
<sequence length="807" mass="89972">MTTTASNDAATLTVALQEAQTKLNGLKDKRRKEGRDLKQQIATLEEQLQTARDVFSPLTDPGDEIVGSLSPARIEVDLKEPLAAQEFHSHSIVSPPPPSVKLVETAVKTADITESSTTPVPSANIIKQDNESVQNKSSRVSQGVESKPSQIPTEIGVKQGEILATPQSQMTASSEGGEASSYFQQSCLDSQPAHPNSQTTAAAGFLSSVLHSTSTSGDTQSVTDTGGSQEPVYEDFKLDCNRPNGNAAPSSQYVKERRMAWIRARLIANLSPDCRATLTGWSYQLADSRFASGEVPTGSPGLLLNRNGNPVNFSLPRREEMEGSRYWGKPTSPQLTHRFGIDGRPVLNHDDFERFAVENHSPLYAFHAPGSPEDSYMDCSSSSSGKRKETERLDVDGASKKLKADDTHVNIEIDGTKNLRVIQIEREPKCDSQGEKTDEPSKEVKADDNGMHEVKIHGEGEKEAGSRTVQGDVEAVKVDEDDDTGGVANSTKKDPQFLQYVEQSKEAGQEKKARIAIEAWKKFHHKHYSIPTRLRNLLRLVPSFIPECGNVCPELTLHILTTETGLVRCLHHSTNRSVVKAQNDLTASLREWNLTGTPYETDNARVVSLEGGVLTCGCQIENSLLDFYLFKTGRLWSPSKLQTEDWRSQRNHPRARELILTQIKSETLWNLDNIWCYKADDTGEFTVFIPESERLRTMLERQTERLVEIQEKEKQAATEVAADEEERERKLGEELEAIIEEGRKATTKESKEQRKRQEREQRNAEKEATKKEKEAAKKEKEAVKKEKEAAKKEKQKAKGDKKKSERK</sequence>
<dbReference type="GO" id="GO:0044389">
    <property type="term" value="F:ubiquitin-like protein ligase binding"/>
    <property type="evidence" value="ECO:0007669"/>
    <property type="project" value="TreeGrafter"/>
</dbReference>
<reference evidence="3" key="1">
    <citation type="journal article" date="2019" name="Environ. Microbiol.">
        <title>Fungal ecological strategies reflected in gene transcription - a case study of two litter decomposers.</title>
        <authorList>
            <person name="Barbi F."/>
            <person name="Kohler A."/>
            <person name="Barry K."/>
            <person name="Baskaran P."/>
            <person name="Daum C."/>
            <person name="Fauchery L."/>
            <person name="Ihrmark K."/>
            <person name="Kuo A."/>
            <person name="LaButti K."/>
            <person name="Lipzen A."/>
            <person name="Morin E."/>
            <person name="Grigoriev I.V."/>
            <person name="Henrissat B."/>
            <person name="Lindahl B."/>
            <person name="Martin F."/>
        </authorList>
    </citation>
    <scope>NUCLEOTIDE SEQUENCE</scope>
    <source>
        <strain evidence="3">JB14</strain>
    </source>
</reference>
<feature type="region of interest" description="Disordered" evidence="2">
    <location>
        <begin position="734"/>
        <end position="807"/>
    </location>
</feature>
<protein>
    <submittedName>
        <fullName evidence="3">Uncharacterized protein</fullName>
    </submittedName>
</protein>
<feature type="coiled-coil region" evidence="1">
    <location>
        <begin position="9"/>
        <end position="54"/>
    </location>
</feature>
<dbReference type="AlphaFoldDB" id="A0A6A4H121"/>
<feature type="region of interest" description="Disordered" evidence="2">
    <location>
        <begin position="129"/>
        <end position="157"/>
    </location>
</feature>
<proteinExistence type="predicted"/>
<feature type="compositionally biased region" description="Basic and acidic residues" evidence="2">
    <location>
        <begin position="740"/>
        <end position="798"/>
    </location>
</feature>
<feature type="region of interest" description="Disordered" evidence="2">
    <location>
        <begin position="369"/>
        <end position="392"/>
    </location>
</feature>
<keyword evidence="1" id="KW-0175">Coiled coil</keyword>
<gene>
    <name evidence="3" type="ORF">BT96DRAFT_1001305</name>
</gene>
<keyword evidence="4" id="KW-1185">Reference proteome</keyword>
<organism evidence="3 4">
    <name type="scientific">Gymnopus androsaceus JB14</name>
    <dbReference type="NCBI Taxonomy" id="1447944"/>
    <lineage>
        <taxon>Eukaryota</taxon>
        <taxon>Fungi</taxon>
        <taxon>Dikarya</taxon>
        <taxon>Basidiomycota</taxon>
        <taxon>Agaricomycotina</taxon>
        <taxon>Agaricomycetes</taxon>
        <taxon>Agaricomycetidae</taxon>
        <taxon>Agaricales</taxon>
        <taxon>Marasmiineae</taxon>
        <taxon>Omphalotaceae</taxon>
        <taxon>Gymnopus</taxon>
    </lineage>
</organism>
<dbReference type="Proteomes" id="UP000799118">
    <property type="component" value="Unassembled WGS sequence"/>
</dbReference>
<feature type="compositionally biased region" description="Polar residues" evidence="2">
    <location>
        <begin position="129"/>
        <end position="152"/>
    </location>
</feature>
<feature type="region of interest" description="Disordered" evidence="2">
    <location>
        <begin position="212"/>
        <end position="232"/>
    </location>
</feature>
<evidence type="ECO:0000313" key="3">
    <source>
        <dbReference type="EMBL" id="KAE9391446.1"/>
    </source>
</evidence>
<name>A0A6A4H121_9AGAR</name>